<dbReference type="PANTHER" id="PTHR43303:SF2">
    <property type="entry name" value="INDOLEAMINE 2,3-DIOXYGENASE PYRROLE 2,3-DIOXYGENASE (AFU_ORTHOLOGUE AFUA_5G01450"/>
    <property type="match status" value="1"/>
</dbReference>
<dbReference type="GeneID" id="54361048"/>
<evidence type="ECO:0000256" key="1">
    <source>
        <dbReference type="SAM" id="MobiDB-lite"/>
    </source>
</evidence>
<evidence type="ECO:0000313" key="3">
    <source>
        <dbReference type="Proteomes" id="UP000504637"/>
    </source>
</evidence>
<proteinExistence type="predicted"/>
<evidence type="ECO:0000313" key="4">
    <source>
        <dbReference type="RefSeq" id="XP_033458630.1"/>
    </source>
</evidence>
<name>A0A6J3M275_9PEZI</name>
<reference evidence="4" key="2">
    <citation type="submission" date="2020-04" db="EMBL/GenBank/DDBJ databases">
        <authorList>
            <consortium name="NCBI Genome Project"/>
        </authorList>
    </citation>
    <scope>NUCLEOTIDE SEQUENCE</scope>
    <source>
        <strain evidence="4">CBS 342.82</strain>
    </source>
</reference>
<dbReference type="AlphaFoldDB" id="A0A6J3M275"/>
<accession>A0A6J3M275</accession>
<reference evidence="4" key="3">
    <citation type="submission" date="2025-08" db="UniProtKB">
        <authorList>
            <consortium name="RefSeq"/>
        </authorList>
    </citation>
    <scope>IDENTIFICATION</scope>
    <source>
        <strain evidence="4">CBS 342.82</strain>
    </source>
</reference>
<dbReference type="CDD" id="cd02932">
    <property type="entry name" value="OYE_YqiM_FMN"/>
    <property type="match status" value="1"/>
</dbReference>
<dbReference type="GO" id="GO:0003959">
    <property type="term" value="F:NADPH dehydrogenase activity"/>
    <property type="evidence" value="ECO:0007669"/>
    <property type="project" value="InterPro"/>
</dbReference>
<organism evidence="4">
    <name type="scientific">Dissoconium aciculare CBS 342.82</name>
    <dbReference type="NCBI Taxonomy" id="1314786"/>
    <lineage>
        <taxon>Eukaryota</taxon>
        <taxon>Fungi</taxon>
        <taxon>Dikarya</taxon>
        <taxon>Ascomycota</taxon>
        <taxon>Pezizomycotina</taxon>
        <taxon>Dothideomycetes</taxon>
        <taxon>Dothideomycetidae</taxon>
        <taxon>Mycosphaerellales</taxon>
        <taxon>Dissoconiaceae</taxon>
        <taxon>Dissoconium</taxon>
    </lineage>
</organism>
<dbReference type="PANTHER" id="PTHR43303">
    <property type="entry name" value="NADPH DEHYDROGENASE C23G7.10C-RELATED"/>
    <property type="match status" value="1"/>
</dbReference>
<feature type="compositionally biased region" description="Basic and acidic residues" evidence="1">
    <location>
        <begin position="180"/>
        <end position="191"/>
    </location>
</feature>
<sequence>MAENHRAEAVEGLSFFAPKHAQSPGTPASPDDKVPTLFAPLTIRGSTLKNRIVVAPMCQYSCAEAGPSVGALTPYHVATLGHYALKGAALVFIEASGVQPNGRISPHCPGIWSDSQIPGISNVAEICHSQGALVGLQLAHAGRKGSTAAQYVCASHRKPSLRASKEAGGWPENVVGPSGGDEHSWDGKRDDDPEGGFYAPRALSESEIQDLVKDWAQAAKRAVRAGVDVIEIHGAHGYLIHQFLSPVTNRRTDKYGGSFENRTRILIEVIKAVRAAIPDETPLFLRLSATEWLEDTDLAKQYGSWDLESTIQLAKIVADLGIDLLDVSSGGNHPQQQANLFSNLKSGSLDYQTKLAAQIRRELRAANKNMLIGAVGLITEADQARDLLEPASVTISEEAAAAKQITDTTEGKEPSADLILVARQFMREPEWVLKVAWKLGVDIAWPSQFLRVRFPKL</sequence>
<dbReference type="InterPro" id="IPR044152">
    <property type="entry name" value="YqjM-like"/>
</dbReference>
<dbReference type="Pfam" id="PF00724">
    <property type="entry name" value="Oxidored_FMN"/>
    <property type="match status" value="1"/>
</dbReference>
<dbReference type="RefSeq" id="XP_033458630.1">
    <property type="nucleotide sequence ID" value="XM_033603248.1"/>
</dbReference>
<feature type="domain" description="NADH:flavin oxidoreductase/NADH oxidase N-terminal" evidence="2">
    <location>
        <begin position="37"/>
        <end position="383"/>
    </location>
</feature>
<evidence type="ECO:0000259" key="2">
    <source>
        <dbReference type="Pfam" id="PF00724"/>
    </source>
</evidence>
<feature type="region of interest" description="Disordered" evidence="1">
    <location>
        <begin position="163"/>
        <end position="198"/>
    </location>
</feature>
<gene>
    <name evidence="4" type="ORF">K489DRAFT_371587</name>
</gene>
<dbReference type="Proteomes" id="UP000504637">
    <property type="component" value="Unplaced"/>
</dbReference>
<reference evidence="4" key="1">
    <citation type="submission" date="2020-01" db="EMBL/GenBank/DDBJ databases">
        <authorList>
            <consortium name="DOE Joint Genome Institute"/>
            <person name="Haridas S."/>
            <person name="Albert R."/>
            <person name="Binder M."/>
            <person name="Bloem J."/>
            <person name="Labutti K."/>
            <person name="Salamov A."/>
            <person name="Andreopoulos B."/>
            <person name="Baker S.E."/>
            <person name="Barry K."/>
            <person name="Bills G."/>
            <person name="Bluhm B.H."/>
            <person name="Cannon C."/>
            <person name="Castanera R."/>
            <person name="Culley D.E."/>
            <person name="Daum C."/>
            <person name="Ezra D."/>
            <person name="Gonzalez J.B."/>
            <person name="Henrissat B."/>
            <person name="Kuo A."/>
            <person name="Liang C."/>
            <person name="Lipzen A."/>
            <person name="Lutzoni F."/>
            <person name="Magnuson J."/>
            <person name="Mondo S."/>
            <person name="Nolan M."/>
            <person name="Ohm R."/>
            <person name="Pangilinan J."/>
            <person name="Park H.-J."/>
            <person name="Ramirez L."/>
            <person name="Alfaro M."/>
            <person name="Sun H."/>
            <person name="Tritt A."/>
            <person name="Yoshinaga Y."/>
            <person name="Zwiers L.-H."/>
            <person name="Turgeon B.G."/>
            <person name="Goodwin S.B."/>
            <person name="Spatafora J.W."/>
            <person name="Crous P.W."/>
            <person name="Grigoriev I.V."/>
        </authorList>
    </citation>
    <scope>NUCLEOTIDE SEQUENCE</scope>
    <source>
        <strain evidence="4">CBS 342.82</strain>
    </source>
</reference>
<dbReference type="InterPro" id="IPR001155">
    <property type="entry name" value="OxRdtase_FMN_N"/>
</dbReference>
<dbReference type="SUPFAM" id="SSF51395">
    <property type="entry name" value="FMN-linked oxidoreductases"/>
    <property type="match status" value="1"/>
</dbReference>
<dbReference type="Gene3D" id="3.20.20.70">
    <property type="entry name" value="Aldolase class I"/>
    <property type="match status" value="1"/>
</dbReference>
<dbReference type="InterPro" id="IPR013785">
    <property type="entry name" value="Aldolase_TIM"/>
</dbReference>
<dbReference type="GO" id="GO:0050661">
    <property type="term" value="F:NADP binding"/>
    <property type="evidence" value="ECO:0007669"/>
    <property type="project" value="InterPro"/>
</dbReference>
<keyword evidence="3" id="KW-1185">Reference proteome</keyword>
<protein>
    <submittedName>
        <fullName evidence="4">FMN-linked oxidoreductase</fullName>
    </submittedName>
</protein>
<dbReference type="OrthoDB" id="72788at2759"/>
<dbReference type="GO" id="GO:0010181">
    <property type="term" value="F:FMN binding"/>
    <property type="evidence" value="ECO:0007669"/>
    <property type="project" value="InterPro"/>
</dbReference>